<proteinExistence type="inferred from homology"/>
<keyword evidence="5" id="KW-1185">Reference proteome</keyword>
<dbReference type="Pfam" id="PF08338">
    <property type="entry name" value="DUF1731"/>
    <property type="match status" value="1"/>
</dbReference>
<dbReference type="InterPro" id="IPR001509">
    <property type="entry name" value="Epimerase_deHydtase"/>
</dbReference>
<evidence type="ECO:0000313" key="5">
    <source>
        <dbReference type="Proteomes" id="UP001500782"/>
    </source>
</evidence>
<dbReference type="EMBL" id="BAAADJ010000014">
    <property type="protein sequence ID" value="GAA0324216.1"/>
    <property type="molecule type" value="Genomic_DNA"/>
</dbReference>
<dbReference type="InterPro" id="IPR010099">
    <property type="entry name" value="SDR39U1"/>
</dbReference>
<dbReference type="NCBIfam" id="TIGR01777">
    <property type="entry name" value="yfcH"/>
    <property type="match status" value="1"/>
</dbReference>
<feature type="domain" description="DUF1731" evidence="3">
    <location>
        <begin position="252"/>
        <end position="299"/>
    </location>
</feature>
<dbReference type="Proteomes" id="UP001500782">
    <property type="component" value="Unassembled WGS sequence"/>
</dbReference>
<dbReference type="InterPro" id="IPR013549">
    <property type="entry name" value="DUF1731"/>
</dbReference>
<accession>A0ABN0W3J5</accession>
<gene>
    <name evidence="4" type="ORF">GCM10008967_13440</name>
</gene>
<evidence type="ECO:0000259" key="3">
    <source>
        <dbReference type="Pfam" id="PF08338"/>
    </source>
</evidence>
<dbReference type="RefSeq" id="WP_343797540.1">
    <property type="nucleotide sequence ID" value="NZ_BAAADJ010000014.1"/>
</dbReference>
<protein>
    <submittedName>
        <fullName evidence="4">TIGR01777 family oxidoreductase</fullName>
    </submittedName>
</protein>
<dbReference type="InterPro" id="IPR036291">
    <property type="entry name" value="NAD(P)-bd_dom_sf"/>
</dbReference>
<sequence>MSSTIVLAGGSGFLGVSFAKYLQKKGIRVVILTRGNSRTDEGIEFVHWDGKTLGDWAHNLDGAKSVINFTGKSVNCIYTQKNKEEILSSRLDSVAVIDQAILQCTIPPESLIQAGSLAIYGNTEKVCDEEAPSGEGFSADVCVQWENAFFKQDLPNTRKVLFRIGFVLGKEEGALVPLKKLTKFGLGGTVGSGRQYISWLHVDDLNELLWTSIQSKSMKGIYNATGPTPVTNKVFMETLRKVMNRPWSPPTPAPLVKVGAYLFMKTEPELALTGRNCIPKRLEEEGFQFTHTHLEKTLQLLV</sequence>
<comment type="similarity">
    <text evidence="1">Belongs to the NAD(P)-dependent epimerase/dehydratase family. SDR39U1 subfamily.</text>
</comment>
<dbReference type="Pfam" id="PF01370">
    <property type="entry name" value="Epimerase"/>
    <property type="match status" value="1"/>
</dbReference>
<dbReference type="SUPFAM" id="SSF51735">
    <property type="entry name" value="NAD(P)-binding Rossmann-fold domains"/>
    <property type="match status" value="1"/>
</dbReference>
<organism evidence="4 5">
    <name type="scientific">Bacillus carboniphilus</name>
    <dbReference type="NCBI Taxonomy" id="86663"/>
    <lineage>
        <taxon>Bacteria</taxon>
        <taxon>Bacillati</taxon>
        <taxon>Bacillota</taxon>
        <taxon>Bacilli</taxon>
        <taxon>Bacillales</taxon>
        <taxon>Bacillaceae</taxon>
        <taxon>Bacillus</taxon>
    </lineage>
</organism>
<evidence type="ECO:0000313" key="4">
    <source>
        <dbReference type="EMBL" id="GAA0324216.1"/>
    </source>
</evidence>
<evidence type="ECO:0000259" key="2">
    <source>
        <dbReference type="Pfam" id="PF01370"/>
    </source>
</evidence>
<dbReference type="PANTHER" id="PTHR11092:SF0">
    <property type="entry name" value="EPIMERASE FAMILY PROTEIN SDR39U1"/>
    <property type="match status" value="1"/>
</dbReference>
<dbReference type="Gene3D" id="3.40.50.720">
    <property type="entry name" value="NAD(P)-binding Rossmann-like Domain"/>
    <property type="match status" value="1"/>
</dbReference>
<evidence type="ECO:0000256" key="1">
    <source>
        <dbReference type="ARBA" id="ARBA00009353"/>
    </source>
</evidence>
<reference evidence="4 5" key="1">
    <citation type="journal article" date="2019" name="Int. J. Syst. Evol. Microbiol.">
        <title>The Global Catalogue of Microorganisms (GCM) 10K type strain sequencing project: providing services to taxonomists for standard genome sequencing and annotation.</title>
        <authorList>
            <consortium name="The Broad Institute Genomics Platform"/>
            <consortium name="The Broad Institute Genome Sequencing Center for Infectious Disease"/>
            <person name="Wu L."/>
            <person name="Ma J."/>
        </authorList>
    </citation>
    <scope>NUCLEOTIDE SEQUENCE [LARGE SCALE GENOMIC DNA]</scope>
    <source>
        <strain evidence="4 5">JCM 9731</strain>
    </source>
</reference>
<name>A0ABN0W3J5_9BACI</name>
<comment type="caution">
    <text evidence="4">The sequence shown here is derived from an EMBL/GenBank/DDBJ whole genome shotgun (WGS) entry which is preliminary data.</text>
</comment>
<dbReference type="PANTHER" id="PTHR11092">
    <property type="entry name" value="SUGAR NUCLEOTIDE EPIMERASE RELATED"/>
    <property type="match status" value="1"/>
</dbReference>
<feature type="domain" description="NAD-dependent epimerase/dehydratase" evidence="2">
    <location>
        <begin position="5"/>
        <end position="223"/>
    </location>
</feature>